<comment type="caution">
    <text evidence="1">The sequence shown here is derived from an EMBL/GenBank/DDBJ whole genome shotgun (WGS) entry which is preliminary data.</text>
</comment>
<dbReference type="InterPro" id="IPR014942">
    <property type="entry name" value="AbiEii"/>
</dbReference>
<gene>
    <name evidence="1" type="ORF">EUU23_10585</name>
</gene>
<keyword evidence="2" id="KW-1185">Reference proteome</keyword>
<sequence>MMANMSFLNAPVKKLLGRVAGAIGVDESFVEKDFYVVAAIRILLGCATEDLNPVFSGGTALLKAHKLVERFSEDMDFKLHLSEAFTAKSGNQRRNILSAFKNDIVNAWVAAGFTIVDVKALDGNGFIAISMQYPSVLETGDMHPALRPHILAEISAKPPKLPTLSKSVQSFVLAERGGDAEVPDIQCIDPVETAADKLSAFAWRSIVRDRTHPNDDPAIIRHVHDLAKLAPVIEHSAIFPKLLAEVMTADNDRGQGQIADMPPTERLAKMNELLGSDDAYKAEYEKFVVGMAFAGSDETPSFEEAIQAVSRLSSLLSK</sequence>
<organism evidence="1 2">
    <name type="scientific">Sphingorhabdus profundilacus</name>
    <dbReference type="NCBI Taxonomy" id="2509718"/>
    <lineage>
        <taxon>Bacteria</taxon>
        <taxon>Pseudomonadati</taxon>
        <taxon>Pseudomonadota</taxon>
        <taxon>Alphaproteobacteria</taxon>
        <taxon>Sphingomonadales</taxon>
        <taxon>Sphingomonadaceae</taxon>
        <taxon>Sphingorhabdus</taxon>
    </lineage>
</organism>
<dbReference type="AlphaFoldDB" id="A0A6I4LZ23"/>
<dbReference type="Pfam" id="PF08843">
    <property type="entry name" value="AbiEii"/>
    <property type="match status" value="1"/>
</dbReference>
<protein>
    <submittedName>
        <fullName evidence="1">Nucleotidyl transferase AbiEii/AbiGii toxin family protein</fullName>
    </submittedName>
</protein>
<name>A0A6I4LZ23_9SPHN</name>
<dbReference type="OrthoDB" id="9780929at2"/>
<dbReference type="Gene3D" id="3.10.450.620">
    <property type="entry name" value="JHP933, nucleotidyltransferase-like core domain"/>
    <property type="match status" value="1"/>
</dbReference>
<evidence type="ECO:0000313" key="1">
    <source>
        <dbReference type="EMBL" id="MVZ98139.1"/>
    </source>
</evidence>
<dbReference type="GO" id="GO:0016740">
    <property type="term" value="F:transferase activity"/>
    <property type="evidence" value="ECO:0007669"/>
    <property type="project" value="UniProtKB-KW"/>
</dbReference>
<reference evidence="1 2" key="1">
    <citation type="submission" date="2019-01" db="EMBL/GenBank/DDBJ databases">
        <title>Sphingorhabdus lacus sp.nov., isolated from an oligotrophic freshwater lake.</title>
        <authorList>
            <person name="Park M."/>
        </authorList>
    </citation>
    <scope>NUCLEOTIDE SEQUENCE [LARGE SCALE GENOMIC DNA]</scope>
    <source>
        <strain evidence="1 2">IMCC26285</strain>
    </source>
</reference>
<dbReference type="Proteomes" id="UP000471147">
    <property type="component" value="Unassembled WGS sequence"/>
</dbReference>
<proteinExistence type="predicted"/>
<keyword evidence="1" id="KW-0808">Transferase</keyword>
<evidence type="ECO:0000313" key="2">
    <source>
        <dbReference type="Proteomes" id="UP000471147"/>
    </source>
</evidence>
<accession>A0A6I4LZ23</accession>
<dbReference type="EMBL" id="SDWJ01000002">
    <property type="protein sequence ID" value="MVZ98139.1"/>
    <property type="molecule type" value="Genomic_DNA"/>
</dbReference>